<sequence>MWDHHHFGQPHHVLYGILLGVAFGITARLLMLRTDYRQYPTYPHGRIIHISLGVIAAALGAVAVPALYKKDYTAITFLTLAAQQFRDVRNMERNTLTKIDSLELVSRGAAYIEGTAMVFEGRNYLVILSALLTSLASISLGLPYGVIAGIGSLLIVRALKSGKSISHIANAVIAPVKVDGPDLFVGDIYIMNVGLSSNQQLIAERGMGIILEPFNPNGKATLSNLGQRQAILFDLCTILGVYRDDGEPALIPMAKLDMKDGRLAIFLLPQEQDTSKALAVVQRVPILESAVRMPTEASVNKGENKQHG</sequence>
<keyword evidence="3" id="KW-1185">Reference proteome</keyword>
<feature type="transmembrane region" description="Helical" evidence="1">
    <location>
        <begin position="47"/>
        <end position="68"/>
    </location>
</feature>
<evidence type="ECO:0008006" key="4">
    <source>
        <dbReference type="Google" id="ProtNLM"/>
    </source>
</evidence>
<feature type="transmembrane region" description="Helical" evidence="1">
    <location>
        <begin position="12"/>
        <end position="31"/>
    </location>
</feature>
<feature type="transmembrane region" description="Helical" evidence="1">
    <location>
        <begin position="124"/>
        <end position="156"/>
    </location>
</feature>
<dbReference type="Pfam" id="PF14045">
    <property type="entry name" value="YIEGIA"/>
    <property type="match status" value="1"/>
</dbReference>
<protein>
    <recommendedName>
        <fullName evidence="4">YIEGIA protein</fullName>
    </recommendedName>
</protein>
<gene>
    <name evidence="2" type="ORF">BCM02_102347</name>
</gene>
<keyword evidence="1" id="KW-0472">Membrane</keyword>
<keyword evidence="1" id="KW-1133">Transmembrane helix</keyword>
<evidence type="ECO:0000256" key="1">
    <source>
        <dbReference type="SAM" id="Phobius"/>
    </source>
</evidence>
<comment type="caution">
    <text evidence="2">The sequence shown here is derived from an EMBL/GenBank/DDBJ whole genome shotgun (WGS) entry which is preliminary data.</text>
</comment>
<organism evidence="2 3">
    <name type="scientific">Paenibacillus methanolicus</name>
    <dbReference type="NCBI Taxonomy" id="582686"/>
    <lineage>
        <taxon>Bacteria</taxon>
        <taxon>Bacillati</taxon>
        <taxon>Bacillota</taxon>
        <taxon>Bacilli</taxon>
        <taxon>Bacillales</taxon>
        <taxon>Paenibacillaceae</taxon>
        <taxon>Paenibacillus</taxon>
    </lineage>
</organism>
<reference evidence="2 3" key="1">
    <citation type="submission" date="2019-07" db="EMBL/GenBank/DDBJ databases">
        <title>Genomic Encyclopedia of Type Strains, Phase III (KMG-III): the genomes of soil and plant-associated and newly described type strains.</title>
        <authorList>
            <person name="Whitman W."/>
        </authorList>
    </citation>
    <scope>NUCLEOTIDE SEQUENCE [LARGE SCALE GENOMIC DNA]</scope>
    <source>
        <strain evidence="2 3">BL24</strain>
    </source>
</reference>
<dbReference type="EMBL" id="VNHS01000002">
    <property type="protein sequence ID" value="TYP77782.1"/>
    <property type="molecule type" value="Genomic_DNA"/>
</dbReference>
<proteinExistence type="predicted"/>
<keyword evidence="1" id="KW-0812">Transmembrane</keyword>
<dbReference type="InterPro" id="IPR025918">
    <property type="entry name" value="YIEGIA"/>
</dbReference>
<dbReference type="RefSeq" id="WP_148928742.1">
    <property type="nucleotide sequence ID" value="NZ_VNHS01000002.1"/>
</dbReference>
<evidence type="ECO:0000313" key="2">
    <source>
        <dbReference type="EMBL" id="TYP77782.1"/>
    </source>
</evidence>
<accession>A0A5S5CH01</accession>
<dbReference type="Proteomes" id="UP000323257">
    <property type="component" value="Unassembled WGS sequence"/>
</dbReference>
<name>A0A5S5CH01_9BACL</name>
<dbReference type="AlphaFoldDB" id="A0A5S5CH01"/>
<evidence type="ECO:0000313" key="3">
    <source>
        <dbReference type="Proteomes" id="UP000323257"/>
    </source>
</evidence>
<dbReference type="OrthoDB" id="1846546at2"/>